<dbReference type="PANTHER" id="PTHR45566">
    <property type="entry name" value="HTH-TYPE TRANSCRIPTIONAL REGULATOR YHJB-RELATED"/>
    <property type="match status" value="1"/>
</dbReference>
<dbReference type="CDD" id="cd06170">
    <property type="entry name" value="LuxR_C_like"/>
    <property type="match status" value="1"/>
</dbReference>
<dbReference type="InterPro" id="IPR001789">
    <property type="entry name" value="Sig_transdc_resp-reg_receiver"/>
</dbReference>
<sequence>MLQNKLRTVIVDDHPIVIEGLKNLLKNESNIELIGGFQNGADIMLYLESGKVDLILLDITLPDVNGMDLCLKIKKKYRSTIVLILSNRTERSIVVQTIQNGASGYLLKNSSLDELRRCIAEAVNGSICYSKEVTEILSRPSRNELLAAPRLTKREKQILELIAQGKTSQAIGEELFLSPLTIDTHRKNLLQKFQVKNVAELIMSANQQNLF</sequence>
<dbReference type="Pfam" id="PF00196">
    <property type="entry name" value="GerE"/>
    <property type="match status" value="1"/>
</dbReference>
<dbReference type="PRINTS" id="PR00038">
    <property type="entry name" value="HTHLUXR"/>
</dbReference>
<dbReference type="OrthoDB" id="9797341at2"/>
<keyword evidence="9" id="KW-1185">Reference proteome</keyword>
<dbReference type="SUPFAM" id="SSF46894">
    <property type="entry name" value="C-terminal effector domain of the bipartite response regulators"/>
    <property type="match status" value="1"/>
</dbReference>
<reference evidence="7 8" key="3">
    <citation type="submission" date="2019-03" db="EMBL/GenBank/DDBJ databases">
        <title>Genomic Encyclopedia of Type Strains, Phase IV (KMG-IV): sequencing the most valuable type-strain genomes for metagenomic binning, comparative biology and taxonomic classification.</title>
        <authorList>
            <person name="Goeker M."/>
        </authorList>
    </citation>
    <scope>NUCLEOTIDE SEQUENCE [LARGE SCALE GENOMIC DNA]</scope>
    <source>
        <strain evidence="7 8">DSM 103236</strain>
    </source>
</reference>
<dbReference type="AlphaFoldDB" id="A0A4R2HKY2"/>
<dbReference type="SMART" id="SM00448">
    <property type="entry name" value="REC"/>
    <property type="match status" value="1"/>
</dbReference>
<comment type="caution">
    <text evidence="7">The sequence shown here is derived from an EMBL/GenBank/DDBJ whole genome shotgun (WGS) entry which is preliminary data.</text>
</comment>
<evidence type="ECO:0000256" key="1">
    <source>
        <dbReference type="ARBA" id="ARBA00022553"/>
    </source>
</evidence>
<evidence type="ECO:0000256" key="2">
    <source>
        <dbReference type="ARBA" id="ARBA00023125"/>
    </source>
</evidence>
<organism evidence="7 8">
    <name type="scientific">Pedobacter psychrotolerans</name>
    <dbReference type="NCBI Taxonomy" id="1843235"/>
    <lineage>
        <taxon>Bacteria</taxon>
        <taxon>Pseudomonadati</taxon>
        <taxon>Bacteroidota</taxon>
        <taxon>Sphingobacteriia</taxon>
        <taxon>Sphingobacteriales</taxon>
        <taxon>Sphingobacteriaceae</taxon>
        <taxon>Pedobacter</taxon>
    </lineage>
</organism>
<evidence type="ECO:0000259" key="4">
    <source>
        <dbReference type="PROSITE" id="PS50043"/>
    </source>
</evidence>
<dbReference type="CDD" id="cd17535">
    <property type="entry name" value="REC_NarL-like"/>
    <property type="match status" value="1"/>
</dbReference>
<keyword evidence="1 3" id="KW-0597">Phosphoprotein</keyword>
<dbReference type="GO" id="GO:0003677">
    <property type="term" value="F:DNA binding"/>
    <property type="evidence" value="ECO:0007669"/>
    <property type="project" value="UniProtKB-KW"/>
</dbReference>
<reference evidence="6" key="1">
    <citation type="journal article" date="2014" name="Int. J. Syst. Evol. Microbiol.">
        <title>Complete genome of a new Firmicutes species belonging to the dominant human colonic microbiota ('Ruminococcus bicirculans') reveals two chromosomes and a selective capacity to utilize plant glucans.</title>
        <authorList>
            <consortium name="NISC Comparative Sequencing Program"/>
            <person name="Wegmann U."/>
            <person name="Louis P."/>
            <person name="Goesmann A."/>
            <person name="Henrissat B."/>
            <person name="Duncan S.H."/>
            <person name="Flint H.J."/>
        </authorList>
    </citation>
    <scope>NUCLEOTIDE SEQUENCE</scope>
    <source>
        <strain evidence="6">CGMCC 1.15644</strain>
    </source>
</reference>
<keyword evidence="2 6" id="KW-0238">DNA-binding</keyword>
<dbReference type="InterPro" id="IPR011006">
    <property type="entry name" value="CheY-like_superfamily"/>
</dbReference>
<feature type="domain" description="HTH luxR-type" evidence="4">
    <location>
        <begin position="144"/>
        <end position="209"/>
    </location>
</feature>
<dbReference type="PROSITE" id="PS50110">
    <property type="entry name" value="RESPONSE_REGULATORY"/>
    <property type="match status" value="1"/>
</dbReference>
<dbReference type="PROSITE" id="PS00622">
    <property type="entry name" value="HTH_LUXR_1"/>
    <property type="match status" value="1"/>
</dbReference>
<dbReference type="Gene3D" id="3.40.50.2300">
    <property type="match status" value="1"/>
</dbReference>
<dbReference type="PROSITE" id="PS50043">
    <property type="entry name" value="HTH_LUXR_2"/>
    <property type="match status" value="1"/>
</dbReference>
<reference evidence="6" key="4">
    <citation type="submission" date="2024-05" db="EMBL/GenBank/DDBJ databases">
        <authorList>
            <person name="Sun Q."/>
            <person name="Zhou Y."/>
        </authorList>
    </citation>
    <scope>NUCLEOTIDE SEQUENCE</scope>
    <source>
        <strain evidence="6">CGMCC 1.15644</strain>
    </source>
</reference>
<proteinExistence type="predicted"/>
<evidence type="ECO:0000259" key="5">
    <source>
        <dbReference type="PROSITE" id="PS50110"/>
    </source>
</evidence>
<dbReference type="Proteomes" id="UP000295684">
    <property type="component" value="Unassembled WGS sequence"/>
</dbReference>
<dbReference type="SUPFAM" id="SSF52172">
    <property type="entry name" value="CheY-like"/>
    <property type="match status" value="1"/>
</dbReference>
<dbReference type="InterPro" id="IPR016032">
    <property type="entry name" value="Sig_transdc_resp-reg_C-effctor"/>
</dbReference>
<feature type="domain" description="Response regulatory" evidence="5">
    <location>
        <begin position="7"/>
        <end position="123"/>
    </location>
</feature>
<reference evidence="9" key="2">
    <citation type="journal article" date="2019" name="Int. J. Syst. Evol. Microbiol.">
        <title>The Global Catalogue of Microorganisms (GCM) 10K type strain sequencing project: providing services to taxonomists for standard genome sequencing and annotation.</title>
        <authorList>
            <consortium name="The Broad Institute Genomics Platform"/>
            <consortium name="The Broad Institute Genome Sequencing Center for Infectious Disease"/>
            <person name="Wu L."/>
            <person name="Ma J."/>
        </authorList>
    </citation>
    <scope>NUCLEOTIDE SEQUENCE [LARGE SCALE GENOMIC DNA]</scope>
    <source>
        <strain evidence="9">CGMCC 1.15644</strain>
    </source>
</reference>
<evidence type="ECO:0000313" key="8">
    <source>
        <dbReference type="Proteomes" id="UP000295684"/>
    </source>
</evidence>
<feature type="modified residue" description="4-aspartylphosphate" evidence="3">
    <location>
        <position position="58"/>
    </location>
</feature>
<dbReference type="InterPro" id="IPR058245">
    <property type="entry name" value="NreC/VraR/RcsB-like_REC"/>
</dbReference>
<evidence type="ECO:0000313" key="6">
    <source>
        <dbReference type="EMBL" id="GGE44813.1"/>
    </source>
</evidence>
<dbReference type="RefSeq" id="WP_132528929.1">
    <property type="nucleotide sequence ID" value="NZ_BMJO01000001.1"/>
</dbReference>
<evidence type="ECO:0000256" key="3">
    <source>
        <dbReference type="PROSITE-ProRule" id="PRU00169"/>
    </source>
</evidence>
<protein>
    <submittedName>
        <fullName evidence="6">DNA-binding response regulator</fullName>
    </submittedName>
    <submittedName>
        <fullName evidence="7">LuxR family two component transcriptional regulator</fullName>
    </submittedName>
</protein>
<dbReference type="GO" id="GO:0006355">
    <property type="term" value="P:regulation of DNA-templated transcription"/>
    <property type="evidence" value="ECO:0007669"/>
    <property type="project" value="InterPro"/>
</dbReference>
<evidence type="ECO:0000313" key="9">
    <source>
        <dbReference type="Proteomes" id="UP000622648"/>
    </source>
</evidence>
<evidence type="ECO:0000313" key="7">
    <source>
        <dbReference type="EMBL" id="TCO30737.1"/>
    </source>
</evidence>
<dbReference type="InterPro" id="IPR051015">
    <property type="entry name" value="EvgA-like"/>
</dbReference>
<dbReference type="EMBL" id="BMJO01000001">
    <property type="protein sequence ID" value="GGE44813.1"/>
    <property type="molecule type" value="Genomic_DNA"/>
</dbReference>
<name>A0A4R2HKY2_9SPHI</name>
<dbReference type="PANTHER" id="PTHR45566:SF1">
    <property type="entry name" value="HTH-TYPE TRANSCRIPTIONAL REGULATOR YHJB-RELATED"/>
    <property type="match status" value="1"/>
</dbReference>
<dbReference type="SMART" id="SM00421">
    <property type="entry name" value="HTH_LUXR"/>
    <property type="match status" value="1"/>
</dbReference>
<dbReference type="InterPro" id="IPR000792">
    <property type="entry name" value="Tscrpt_reg_LuxR_C"/>
</dbReference>
<dbReference type="Proteomes" id="UP000622648">
    <property type="component" value="Unassembled WGS sequence"/>
</dbReference>
<dbReference type="GO" id="GO:0000160">
    <property type="term" value="P:phosphorelay signal transduction system"/>
    <property type="evidence" value="ECO:0007669"/>
    <property type="project" value="InterPro"/>
</dbReference>
<dbReference type="Pfam" id="PF00072">
    <property type="entry name" value="Response_reg"/>
    <property type="match status" value="1"/>
</dbReference>
<dbReference type="EMBL" id="SLWO01000001">
    <property type="protein sequence ID" value="TCO30737.1"/>
    <property type="molecule type" value="Genomic_DNA"/>
</dbReference>
<accession>A0A4R2HKY2</accession>
<gene>
    <name evidence="7" type="ORF">EV200_101175</name>
    <name evidence="6" type="ORF">GCM10011413_08680</name>
</gene>